<dbReference type="Proteomes" id="UP001597380">
    <property type="component" value="Unassembled WGS sequence"/>
</dbReference>
<feature type="domain" description="Histidine kinase" evidence="2">
    <location>
        <begin position="18"/>
        <end position="232"/>
    </location>
</feature>
<protein>
    <submittedName>
        <fullName evidence="3">HAMP domain-containing sensor histidine kinase</fullName>
    </submittedName>
</protein>
<dbReference type="PROSITE" id="PS50109">
    <property type="entry name" value="HIS_KIN"/>
    <property type="match status" value="1"/>
</dbReference>
<evidence type="ECO:0000259" key="2">
    <source>
        <dbReference type="PROSITE" id="PS50109"/>
    </source>
</evidence>
<comment type="caution">
    <text evidence="3">The sequence shown here is derived from an EMBL/GenBank/DDBJ whole genome shotgun (WGS) entry which is preliminary data.</text>
</comment>
<dbReference type="PANTHER" id="PTHR43547:SF2">
    <property type="entry name" value="HYBRID SIGNAL TRANSDUCTION HISTIDINE KINASE C"/>
    <property type="match status" value="1"/>
</dbReference>
<dbReference type="InterPro" id="IPR003594">
    <property type="entry name" value="HATPase_dom"/>
</dbReference>
<keyword evidence="3" id="KW-0418">Kinase</keyword>
<dbReference type="SMART" id="SM00387">
    <property type="entry name" value="HATPase_c"/>
    <property type="match status" value="1"/>
</dbReference>
<evidence type="ECO:0000313" key="4">
    <source>
        <dbReference type="Proteomes" id="UP001597380"/>
    </source>
</evidence>
<reference evidence="4" key="1">
    <citation type="journal article" date="2019" name="Int. J. Syst. Evol. Microbiol.">
        <title>The Global Catalogue of Microorganisms (GCM) 10K type strain sequencing project: providing services to taxonomists for standard genome sequencing and annotation.</title>
        <authorList>
            <consortium name="The Broad Institute Genomics Platform"/>
            <consortium name="The Broad Institute Genome Sequencing Center for Infectious Disease"/>
            <person name="Wu L."/>
            <person name="Ma J."/>
        </authorList>
    </citation>
    <scope>NUCLEOTIDE SEQUENCE [LARGE SCALE GENOMIC DNA]</scope>
    <source>
        <strain evidence="4">CGMCC 1.10992</strain>
    </source>
</reference>
<evidence type="ECO:0000256" key="1">
    <source>
        <dbReference type="ARBA" id="ARBA00022553"/>
    </source>
</evidence>
<dbReference type="GO" id="GO:0016301">
    <property type="term" value="F:kinase activity"/>
    <property type="evidence" value="ECO:0007669"/>
    <property type="project" value="UniProtKB-KW"/>
</dbReference>
<dbReference type="InterPro" id="IPR005467">
    <property type="entry name" value="His_kinase_dom"/>
</dbReference>
<dbReference type="Gene3D" id="3.30.565.10">
    <property type="entry name" value="Histidine kinase-like ATPase, C-terminal domain"/>
    <property type="match status" value="1"/>
</dbReference>
<dbReference type="InterPro" id="IPR036890">
    <property type="entry name" value="HATPase_C_sf"/>
</dbReference>
<sequence length="232" mass="26252">MSSKKQPLSIDFSSVLATSVHDMKNSLCMLIQSLDTLAMQITDENPKYGPELANLHYEASRLNGDLLHLLALYRADRQQLPLHIEEFFIEDLVDELVARNQLYIQSRGIQVETDIEPDLCWYVDQDLVTSLLNDVLVNAMRYTQNQIQITAREREGFLEIEICDNGNGYPKEMLSMHTSMQDNLNMQSGRTGLGLFFAQIIASAHRRNDLTGTIELKNSSSLGGSVFTLRLP</sequence>
<dbReference type="PANTHER" id="PTHR43547">
    <property type="entry name" value="TWO-COMPONENT HISTIDINE KINASE"/>
    <property type="match status" value="1"/>
</dbReference>
<keyword evidence="4" id="KW-1185">Reference proteome</keyword>
<evidence type="ECO:0000313" key="3">
    <source>
        <dbReference type="EMBL" id="MFD2095356.1"/>
    </source>
</evidence>
<dbReference type="Pfam" id="PF02518">
    <property type="entry name" value="HATPase_c"/>
    <property type="match status" value="1"/>
</dbReference>
<dbReference type="SUPFAM" id="SSF55874">
    <property type="entry name" value="ATPase domain of HSP90 chaperone/DNA topoisomerase II/histidine kinase"/>
    <property type="match status" value="1"/>
</dbReference>
<dbReference type="RefSeq" id="WP_345338524.1">
    <property type="nucleotide sequence ID" value="NZ_BAABLI010000006.1"/>
</dbReference>
<dbReference type="EMBL" id="JBHUHT010000009">
    <property type="protein sequence ID" value="MFD2095356.1"/>
    <property type="molecule type" value="Genomic_DNA"/>
</dbReference>
<accession>A0ABW4XII9</accession>
<proteinExistence type="predicted"/>
<organism evidence="3 4">
    <name type="scientific">Corallincola platygyrae</name>
    <dbReference type="NCBI Taxonomy" id="1193278"/>
    <lineage>
        <taxon>Bacteria</taxon>
        <taxon>Pseudomonadati</taxon>
        <taxon>Pseudomonadota</taxon>
        <taxon>Gammaproteobacteria</taxon>
        <taxon>Alteromonadales</taxon>
        <taxon>Psychromonadaceae</taxon>
        <taxon>Corallincola</taxon>
    </lineage>
</organism>
<keyword evidence="3" id="KW-0808">Transferase</keyword>
<gene>
    <name evidence="3" type="ORF">ACFSJ3_05110</name>
</gene>
<keyword evidence="1" id="KW-0597">Phosphoprotein</keyword>
<name>A0ABW4XII9_9GAMM</name>